<evidence type="ECO:0000313" key="4">
    <source>
        <dbReference type="Proteomes" id="UP000813444"/>
    </source>
</evidence>
<dbReference type="EMBL" id="JAGPNK010000034">
    <property type="protein sequence ID" value="KAH7303389.1"/>
    <property type="molecule type" value="Genomic_DNA"/>
</dbReference>
<dbReference type="AlphaFoldDB" id="A0A8K0WJW9"/>
<gene>
    <name evidence="3" type="ORF">B0I35DRAFT_446717</name>
</gene>
<keyword evidence="4" id="KW-1185">Reference proteome</keyword>
<dbReference type="OrthoDB" id="5430750at2759"/>
<evidence type="ECO:0000313" key="3">
    <source>
        <dbReference type="EMBL" id="KAH7303389.1"/>
    </source>
</evidence>
<dbReference type="Proteomes" id="UP000813444">
    <property type="component" value="Unassembled WGS sequence"/>
</dbReference>
<feature type="transmembrane region" description="Helical" evidence="2">
    <location>
        <begin position="354"/>
        <end position="373"/>
    </location>
</feature>
<keyword evidence="2" id="KW-1133">Transmembrane helix</keyword>
<comment type="caution">
    <text evidence="3">The sequence shown here is derived from an EMBL/GenBank/DDBJ whole genome shotgun (WGS) entry which is preliminary data.</text>
</comment>
<feature type="region of interest" description="Disordered" evidence="1">
    <location>
        <begin position="40"/>
        <end position="62"/>
    </location>
</feature>
<keyword evidence="2" id="KW-0472">Membrane</keyword>
<organism evidence="3 4">
    <name type="scientific">Stachybotrys elegans</name>
    <dbReference type="NCBI Taxonomy" id="80388"/>
    <lineage>
        <taxon>Eukaryota</taxon>
        <taxon>Fungi</taxon>
        <taxon>Dikarya</taxon>
        <taxon>Ascomycota</taxon>
        <taxon>Pezizomycotina</taxon>
        <taxon>Sordariomycetes</taxon>
        <taxon>Hypocreomycetidae</taxon>
        <taxon>Hypocreales</taxon>
        <taxon>Stachybotryaceae</taxon>
        <taxon>Stachybotrys</taxon>
    </lineage>
</organism>
<sequence>MLHPEILDCLENHTMRVSKFALEKKTSVIAHITIRSWSLEKKSGKRQEKQQKSQQPDPRGQDILEWNAPRFLNDEELIRLPQELDKIYRVDKQTGDLKRDPPNMELKVSSIGMSTNEFGDFSKFTVITDLIPPRELKKLSRTVHDIWNKFVHQPQTGRFLVFSAILACICQEIAAHYHDAVRVFVGEFQLDSISNSYLTDSRWLQSTEAESRLQLSLWSLEALHKLNNTMEFTVRTIELAKGEIEEEIRKGPGKRSEELEEMCIMYQEPLRRSLAELTAAQIKLERKVELNSRYSDRLSTLLALRDSRAAFSQNNTIQKLTYITIGCLPIALTAALFAVPDDQHVIAPRMGRNWFIYLILIFFFAILATARLLDSIISAFRVLDEVDLKLALRRTGLWIGYCLDWVYSRCNSVLKQLQDRYHQLKSGKEDHSSIQGQDPELGDLVLSSTQDSSKKQ</sequence>
<feature type="compositionally biased region" description="Polar residues" evidence="1">
    <location>
        <begin position="446"/>
        <end position="456"/>
    </location>
</feature>
<name>A0A8K0WJW9_9HYPO</name>
<reference evidence="3" key="1">
    <citation type="journal article" date="2021" name="Nat. Commun.">
        <title>Genetic determinants of endophytism in the Arabidopsis root mycobiome.</title>
        <authorList>
            <person name="Mesny F."/>
            <person name="Miyauchi S."/>
            <person name="Thiergart T."/>
            <person name="Pickel B."/>
            <person name="Atanasova L."/>
            <person name="Karlsson M."/>
            <person name="Huettel B."/>
            <person name="Barry K.W."/>
            <person name="Haridas S."/>
            <person name="Chen C."/>
            <person name="Bauer D."/>
            <person name="Andreopoulos W."/>
            <person name="Pangilinan J."/>
            <person name="LaButti K."/>
            <person name="Riley R."/>
            <person name="Lipzen A."/>
            <person name="Clum A."/>
            <person name="Drula E."/>
            <person name="Henrissat B."/>
            <person name="Kohler A."/>
            <person name="Grigoriev I.V."/>
            <person name="Martin F.M."/>
            <person name="Hacquard S."/>
        </authorList>
    </citation>
    <scope>NUCLEOTIDE SEQUENCE</scope>
    <source>
        <strain evidence="3">MPI-CAGE-CH-0235</strain>
    </source>
</reference>
<evidence type="ECO:0000256" key="1">
    <source>
        <dbReference type="SAM" id="MobiDB-lite"/>
    </source>
</evidence>
<evidence type="ECO:0000256" key="2">
    <source>
        <dbReference type="SAM" id="Phobius"/>
    </source>
</evidence>
<feature type="transmembrane region" description="Helical" evidence="2">
    <location>
        <begin position="320"/>
        <end position="339"/>
    </location>
</feature>
<feature type="compositionally biased region" description="Basic and acidic residues" evidence="1">
    <location>
        <begin position="40"/>
        <end position="51"/>
    </location>
</feature>
<feature type="region of interest" description="Disordered" evidence="1">
    <location>
        <begin position="428"/>
        <end position="456"/>
    </location>
</feature>
<proteinExistence type="predicted"/>
<accession>A0A8K0WJW9</accession>
<protein>
    <submittedName>
        <fullName evidence="3">Uncharacterized protein</fullName>
    </submittedName>
</protein>
<keyword evidence="2" id="KW-0812">Transmembrane</keyword>